<sequence>MDIRARDVPLSGAVVKQKAKDFGCLLYRDDFKASSGCLHRFKAWHEIVGKMDLKLTNVELQFLPPNCTSLIQPLDQGIINSVKWSYRWRLIEKLLLDICLKRQTKVDIFQDLEMLSASWKVTAKEVIKNCCWKAEFETPAASAPEEVDSEETNGGASSSSTISTESERDESQEALLEEDEQDQEALWEAWQSVHSDGVVPDGVALDDFLYGDSCVVVTEEVTDDSIVKDMFGELEDDDSEAHAKDLCEVPSRCEVLYASDVLGWYTSAHEQQNAMHAL</sequence>
<proteinExistence type="predicted"/>
<comment type="caution">
    <text evidence="1">The sequence shown here is derived from an EMBL/GenBank/DDBJ whole genome shotgun (WGS) entry which is preliminary data.</text>
</comment>
<dbReference type="Proteomes" id="UP000805193">
    <property type="component" value="Unassembled WGS sequence"/>
</dbReference>
<gene>
    <name evidence="1" type="ORF">HPB47_013650</name>
</gene>
<accession>A0AC60QY77</accession>
<name>A0AC60QY77_IXOPE</name>
<evidence type="ECO:0000313" key="1">
    <source>
        <dbReference type="EMBL" id="KAG0444569.1"/>
    </source>
</evidence>
<evidence type="ECO:0000313" key="2">
    <source>
        <dbReference type="Proteomes" id="UP000805193"/>
    </source>
</evidence>
<protein>
    <submittedName>
        <fullName evidence="1">Uncharacterized protein</fullName>
    </submittedName>
</protein>
<dbReference type="EMBL" id="JABSTQ010001848">
    <property type="protein sequence ID" value="KAG0444569.1"/>
    <property type="molecule type" value="Genomic_DNA"/>
</dbReference>
<keyword evidence="2" id="KW-1185">Reference proteome</keyword>
<organism evidence="1 2">
    <name type="scientific">Ixodes persulcatus</name>
    <name type="common">Taiga tick</name>
    <dbReference type="NCBI Taxonomy" id="34615"/>
    <lineage>
        <taxon>Eukaryota</taxon>
        <taxon>Metazoa</taxon>
        <taxon>Ecdysozoa</taxon>
        <taxon>Arthropoda</taxon>
        <taxon>Chelicerata</taxon>
        <taxon>Arachnida</taxon>
        <taxon>Acari</taxon>
        <taxon>Parasitiformes</taxon>
        <taxon>Ixodida</taxon>
        <taxon>Ixodoidea</taxon>
        <taxon>Ixodidae</taxon>
        <taxon>Ixodinae</taxon>
        <taxon>Ixodes</taxon>
    </lineage>
</organism>
<reference evidence="1 2" key="1">
    <citation type="journal article" date="2020" name="Cell">
        <title>Large-Scale Comparative Analyses of Tick Genomes Elucidate Their Genetic Diversity and Vector Capacities.</title>
        <authorList>
            <consortium name="Tick Genome and Microbiome Consortium (TIGMIC)"/>
            <person name="Jia N."/>
            <person name="Wang J."/>
            <person name="Shi W."/>
            <person name="Du L."/>
            <person name="Sun Y."/>
            <person name="Zhan W."/>
            <person name="Jiang J.F."/>
            <person name="Wang Q."/>
            <person name="Zhang B."/>
            <person name="Ji P."/>
            <person name="Bell-Sakyi L."/>
            <person name="Cui X.M."/>
            <person name="Yuan T.T."/>
            <person name="Jiang B.G."/>
            <person name="Yang W.F."/>
            <person name="Lam T.T."/>
            <person name="Chang Q.C."/>
            <person name="Ding S.J."/>
            <person name="Wang X.J."/>
            <person name="Zhu J.G."/>
            <person name="Ruan X.D."/>
            <person name="Zhao L."/>
            <person name="Wei J.T."/>
            <person name="Ye R.Z."/>
            <person name="Que T.C."/>
            <person name="Du C.H."/>
            <person name="Zhou Y.H."/>
            <person name="Cheng J.X."/>
            <person name="Dai P.F."/>
            <person name="Guo W.B."/>
            <person name="Han X.H."/>
            <person name="Huang E.J."/>
            <person name="Li L.F."/>
            <person name="Wei W."/>
            <person name="Gao Y.C."/>
            <person name="Liu J.Z."/>
            <person name="Shao H.Z."/>
            <person name="Wang X."/>
            <person name="Wang C.C."/>
            <person name="Yang T.C."/>
            <person name="Huo Q.B."/>
            <person name="Li W."/>
            <person name="Chen H.Y."/>
            <person name="Chen S.E."/>
            <person name="Zhou L.G."/>
            <person name="Ni X.B."/>
            <person name="Tian J.H."/>
            <person name="Sheng Y."/>
            <person name="Liu T."/>
            <person name="Pan Y.S."/>
            <person name="Xia L.Y."/>
            <person name="Li J."/>
            <person name="Zhao F."/>
            <person name="Cao W.C."/>
        </authorList>
    </citation>
    <scope>NUCLEOTIDE SEQUENCE [LARGE SCALE GENOMIC DNA]</scope>
    <source>
        <strain evidence="1">Iper-2018</strain>
    </source>
</reference>